<dbReference type="InterPro" id="IPR052577">
    <property type="entry name" value="VWA7"/>
</dbReference>
<keyword evidence="7" id="KW-1185">Reference proteome</keyword>
<dbReference type="PANTHER" id="PTHR14905:SF7">
    <property type="entry name" value="VON WILLEBRAND FACTOR A DOMAIN-CONTAINING PROTEIN 7"/>
    <property type="match status" value="1"/>
</dbReference>
<organism evidence="7 8">
    <name type="scientific">Acrobeloides nanus</name>
    <dbReference type="NCBI Taxonomy" id="290746"/>
    <lineage>
        <taxon>Eukaryota</taxon>
        <taxon>Metazoa</taxon>
        <taxon>Ecdysozoa</taxon>
        <taxon>Nematoda</taxon>
        <taxon>Chromadorea</taxon>
        <taxon>Rhabditida</taxon>
        <taxon>Tylenchina</taxon>
        <taxon>Cephalobomorpha</taxon>
        <taxon>Cephaloboidea</taxon>
        <taxon>Cephalobidae</taxon>
        <taxon>Acrobeloides</taxon>
    </lineage>
</organism>
<dbReference type="WBParaSite" id="ACRNAN_scaffold5881.g14907.t1">
    <property type="protein sequence ID" value="ACRNAN_scaffold5881.g14907.t1"/>
    <property type="gene ID" value="ACRNAN_scaffold5881.g14907"/>
</dbReference>
<dbReference type="InterPro" id="IPR056861">
    <property type="entry name" value="HMCN1-like_VWA"/>
</dbReference>
<dbReference type="CDD" id="cd00198">
    <property type="entry name" value="vWFA"/>
    <property type="match status" value="1"/>
</dbReference>
<dbReference type="SUPFAM" id="SSF53300">
    <property type="entry name" value="vWA-like"/>
    <property type="match status" value="1"/>
</dbReference>
<evidence type="ECO:0000256" key="2">
    <source>
        <dbReference type="ARBA" id="ARBA00022525"/>
    </source>
</evidence>
<evidence type="ECO:0000256" key="1">
    <source>
        <dbReference type="ARBA" id="ARBA00004613"/>
    </source>
</evidence>
<name>A0A914E747_9BILA</name>
<reference evidence="8" key="1">
    <citation type="submission" date="2022-11" db="UniProtKB">
        <authorList>
            <consortium name="WormBaseParasite"/>
        </authorList>
    </citation>
    <scope>IDENTIFICATION</scope>
</reference>
<proteinExistence type="predicted"/>
<evidence type="ECO:0000259" key="5">
    <source>
        <dbReference type="Pfam" id="PF25106"/>
    </source>
</evidence>
<accession>A0A914E747</accession>
<protein>
    <submittedName>
        <fullName evidence="8">VWFA domain-containing protein</fullName>
    </submittedName>
</protein>
<dbReference type="Pfam" id="PF25106">
    <property type="entry name" value="VWA_4"/>
    <property type="match status" value="1"/>
</dbReference>
<dbReference type="AlphaFoldDB" id="A0A914E747"/>
<evidence type="ECO:0000256" key="4">
    <source>
        <dbReference type="SAM" id="SignalP"/>
    </source>
</evidence>
<feature type="domain" description="VWA7 N-terminal" evidence="6">
    <location>
        <begin position="247"/>
        <end position="336"/>
    </location>
</feature>
<dbReference type="PANTHER" id="PTHR14905">
    <property type="entry name" value="NG37"/>
    <property type="match status" value="1"/>
</dbReference>
<evidence type="ECO:0000313" key="8">
    <source>
        <dbReference type="WBParaSite" id="ACRNAN_scaffold5881.g14907.t1"/>
    </source>
</evidence>
<dbReference type="InterPro" id="IPR056862">
    <property type="entry name" value="VWA7_N"/>
</dbReference>
<sequence>MKPLLGLVSFLAIFVLVQGFATTSWSRVAWFIDFGNTHFHDDQMKTALCIIQYRFLKEMNELDDPSLAEPSYFQDCPIYQMVGLLHYWDAYWAHLNFVVGVVAPDNPLSSMHGNANYHFDAEQFQTANSQIFKHRQDILKMIKGEYNIFVNSFINIRYQIGIDVHAIQDFYAHSNWVEMGNNGIVPKLGVENSLANIPLQVANGDTCNECERSDMNKTEQEIYNASLTNWWRSRWDKIGCHLENVYVCRNNIKSGIGVTSGYYGGENVAKPNGGKCSHGGGPDSSANSPAKGGISKDADTLFYAPHYYLHNPAAKLAVDATIQYFNDLRTSIEDDKRFGQLIGIKVPKSISIMIDTTGSMEDSIAAAKTAAINLVMQAANDSNLYYLTPINDPDYGPVYTFTNATDMVNLINTLTADGGGDTPEQQFPALLETVQNIRDGTNIYLFTDATSHHQELGPQIHNIATKKKISINFMMSGENTVFMDKSKAQLRQGAWPFSNDDSITTIEDYKLLALGTGGLYLLTNYANINATAKVVSQANWQSILFENFVASSNNFTWAFPVSMKGFESMYRAIIATHKNVDLCEKLENSIRRTHNSTV</sequence>
<dbReference type="Pfam" id="PF25107">
    <property type="entry name" value="VWA7_N"/>
    <property type="match status" value="2"/>
</dbReference>
<feature type="chain" id="PRO_5037850740" evidence="4">
    <location>
        <begin position="20"/>
        <end position="598"/>
    </location>
</feature>
<feature type="signal peptide" evidence="4">
    <location>
        <begin position="1"/>
        <end position="19"/>
    </location>
</feature>
<feature type="domain" description="Hemicentin-1-like von Willebrand factor A" evidence="5">
    <location>
        <begin position="349"/>
        <end position="522"/>
    </location>
</feature>
<evidence type="ECO:0000259" key="6">
    <source>
        <dbReference type="Pfam" id="PF25107"/>
    </source>
</evidence>
<dbReference type="InterPro" id="IPR036465">
    <property type="entry name" value="vWFA_dom_sf"/>
</dbReference>
<evidence type="ECO:0000256" key="3">
    <source>
        <dbReference type="ARBA" id="ARBA00022729"/>
    </source>
</evidence>
<evidence type="ECO:0000313" key="7">
    <source>
        <dbReference type="Proteomes" id="UP000887540"/>
    </source>
</evidence>
<dbReference type="Proteomes" id="UP000887540">
    <property type="component" value="Unplaced"/>
</dbReference>
<keyword evidence="3 4" id="KW-0732">Signal</keyword>
<keyword evidence="2" id="KW-0964">Secreted</keyword>
<comment type="subcellular location">
    <subcellularLocation>
        <location evidence="1">Secreted</location>
    </subcellularLocation>
</comment>
<dbReference type="Gene3D" id="3.40.50.410">
    <property type="entry name" value="von Willebrand factor, type A domain"/>
    <property type="match status" value="1"/>
</dbReference>
<feature type="domain" description="VWA7 N-terminal" evidence="6">
    <location>
        <begin position="106"/>
        <end position="216"/>
    </location>
</feature>